<evidence type="ECO:0000313" key="2">
    <source>
        <dbReference type="Proteomes" id="UP000712713"/>
    </source>
</evidence>
<evidence type="ECO:0000313" key="1">
    <source>
        <dbReference type="EMBL" id="HJE50691.1"/>
    </source>
</evidence>
<dbReference type="Gene3D" id="3.40.30.10">
    <property type="entry name" value="Glutaredoxin"/>
    <property type="match status" value="1"/>
</dbReference>
<accession>A0A921JQ55</accession>
<organism evidence="1 2">
    <name type="scientific">Tessaracoccus flavescens</name>
    <dbReference type="NCBI Taxonomy" id="399497"/>
    <lineage>
        <taxon>Bacteria</taxon>
        <taxon>Bacillati</taxon>
        <taxon>Actinomycetota</taxon>
        <taxon>Actinomycetes</taxon>
        <taxon>Propionibacteriales</taxon>
        <taxon>Propionibacteriaceae</taxon>
        <taxon>Tessaracoccus</taxon>
    </lineage>
</organism>
<dbReference type="EMBL" id="DYZF01000042">
    <property type="protein sequence ID" value="HJE50691.1"/>
    <property type="molecule type" value="Genomic_DNA"/>
</dbReference>
<proteinExistence type="predicted"/>
<sequence>MLLTRSGCHLCVEAEVTVRRTCEDLDVAWQAMDVDADEALRAAFTAHVPVTFVDQELLSYWFLDETALRAQLQQEPRRALSHAWTPAALSEME</sequence>
<reference evidence="1" key="2">
    <citation type="submission" date="2021-09" db="EMBL/GenBank/DDBJ databases">
        <authorList>
            <person name="Gilroy R."/>
        </authorList>
    </citation>
    <scope>NUCLEOTIDE SEQUENCE</scope>
    <source>
        <strain evidence="1">ChiGjej3B3-7470</strain>
    </source>
</reference>
<dbReference type="Proteomes" id="UP000712713">
    <property type="component" value="Unassembled WGS sequence"/>
</dbReference>
<protein>
    <submittedName>
        <fullName evidence="1">Glutaredoxin family protein</fullName>
    </submittedName>
</protein>
<dbReference type="Pfam" id="PF05768">
    <property type="entry name" value="Glrx-like"/>
    <property type="match status" value="1"/>
</dbReference>
<dbReference type="AlphaFoldDB" id="A0A921JQ55"/>
<reference evidence="1" key="1">
    <citation type="journal article" date="2021" name="PeerJ">
        <title>Extensive microbial diversity within the chicken gut microbiome revealed by metagenomics and culture.</title>
        <authorList>
            <person name="Gilroy R."/>
            <person name="Ravi A."/>
            <person name="Getino M."/>
            <person name="Pursley I."/>
            <person name="Horton D.L."/>
            <person name="Alikhan N.F."/>
            <person name="Baker D."/>
            <person name="Gharbi K."/>
            <person name="Hall N."/>
            <person name="Watson M."/>
            <person name="Adriaenssens E.M."/>
            <person name="Foster-Nyarko E."/>
            <person name="Jarju S."/>
            <person name="Secka A."/>
            <person name="Antonio M."/>
            <person name="Oren A."/>
            <person name="Chaudhuri R.R."/>
            <person name="La Ragione R."/>
            <person name="Hildebrand F."/>
            <person name="Pallen M.J."/>
        </authorList>
    </citation>
    <scope>NUCLEOTIDE SEQUENCE</scope>
    <source>
        <strain evidence="1">ChiGjej3B3-7470</strain>
    </source>
</reference>
<comment type="caution">
    <text evidence="1">The sequence shown here is derived from an EMBL/GenBank/DDBJ whole genome shotgun (WGS) entry which is preliminary data.</text>
</comment>
<dbReference type="InterPro" id="IPR036249">
    <property type="entry name" value="Thioredoxin-like_sf"/>
</dbReference>
<dbReference type="SUPFAM" id="SSF52833">
    <property type="entry name" value="Thioredoxin-like"/>
    <property type="match status" value="1"/>
</dbReference>
<gene>
    <name evidence="1" type="ORF">K8V15_01700</name>
</gene>
<name>A0A921JQ55_9ACTN</name>
<dbReference type="InterPro" id="IPR008554">
    <property type="entry name" value="Glutaredoxin-like"/>
</dbReference>